<dbReference type="GO" id="GO:0007464">
    <property type="term" value="P:R3/R4 cell fate commitment"/>
    <property type="evidence" value="ECO:0007669"/>
    <property type="project" value="UniProtKB-ARBA"/>
</dbReference>
<dbReference type="GO" id="GO:0045476">
    <property type="term" value="P:nurse cell apoptotic process"/>
    <property type="evidence" value="ECO:0007669"/>
    <property type="project" value="UniProtKB-ARBA"/>
</dbReference>
<evidence type="ECO:0000313" key="15">
    <source>
        <dbReference type="EMBL" id="CAG9862620.1"/>
    </source>
</evidence>
<comment type="subunit">
    <text evidence="2">Self-associates forming complexes of several hundred monomers.</text>
</comment>
<dbReference type="GO" id="GO:0005634">
    <property type="term" value="C:nucleus"/>
    <property type="evidence" value="ECO:0007669"/>
    <property type="project" value="UniProtKB-SubCell"/>
</dbReference>
<dbReference type="SMART" id="SM00717">
    <property type="entry name" value="SANT"/>
    <property type="match status" value="1"/>
</dbReference>
<dbReference type="InterPro" id="IPR000210">
    <property type="entry name" value="BTB/POZ_dom"/>
</dbReference>
<reference evidence="15" key="1">
    <citation type="submission" date="2022-01" db="EMBL/GenBank/DDBJ databases">
        <authorList>
            <person name="King R."/>
        </authorList>
    </citation>
    <scope>NUCLEOTIDE SEQUENCE</scope>
</reference>
<keyword evidence="9" id="KW-0539">Nucleus</keyword>
<dbReference type="PANTHER" id="PTHR23110:SF111">
    <property type="entry name" value="LONGITUDINALS LACKING PROTEIN, ISOFORMS F_I_K_T"/>
    <property type="match status" value="1"/>
</dbReference>
<dbReference type="GO" id="GO:0008406">
    <property type="term" value="P:gonad development"/>
    <property type="evidence" value="ECO:0007669"/>
    <property type="project" value="UniProtKB-ARBA"/>
</dbReference>
<dbReference type="InterPro" id="IPR011333">
    <property type="entry name" value="SKP1/BTB/POZ_sf"/>
</dbReference>
<evidence type="ECO:0000256" key="7">
    <source>
        <dbReference type="ARBA" id="ARBA00023015"/>
    </source>
</evidence>
<feature type="compositionally biased region" description="Low complexity" evidence="12">
    <location>
        <begin position="151"/>
        <end position="161"/>
    </location>
</feature>
<dbReference type="EMBL" id="OU900098">
    <property type="protein sequence ID" value="CAG9862620.1"/>
    <property type="molecule type" value="Genomic_DNA"/>
</dbReference>
<organism evidence="15 16">
    <name type="scientific">Phyllotreta striolata</name>
    <name type="common">Striped flea beetle</name>
    <name type="synonym">Crioceris striolata</name>
    <dbReference type="NCBI Taxonomy" id="444603"/>
    <lineage>
        <taxon>Eukaryota</taxon>
        <taxon>Metazoa</taxon>
        <taxon>Ecdysozoa</taxon>
        <taxon>Arthropoda</taxon>
        <taxon>Hexapoda</taxon>
        <taxon>Insecta</taxon>
        <taxon>Pterygota</taxon>
        <taxon>Neoptera</taxon>
        <taxon>Endopterygota</taxon>
        <taxon>Coleoptera</taxon>
        <taxon>Polyphaga</taxon>
        <taxon>Cucujiformia</taxon>
        <taxon>Chrysomeloidea</taxon>
        <taxon>Chrysomelidae</taxon>
        <taxon>Galerucinae</taxon>
        <taxon>Alticini</taxon>
        <taxon>Phyllotreta</taxon>
    </lineage>
</organism>
<evidence type="ECO:0000256" key="1">
    <source>
        <dbReference type="ARBA" id="ARBA00004123"/>
    </source>
</evidence>
<evidence type="ECO:0000256" key="8">
    <source>
        <dbReference type="ARBA" id="ARBA00023163"/>
    </source>
</evidence>
<feature type="region of interest" description="Disordered" evidence="12">
    <location>
        <begin position="846"/>
        <end position="872"/>
    </location>
</feature>
<dbReference type="InterPro" id="IPR001005">
    <property type="entry name" value="SANT/Myb"/>
</dbReference>
<dbReference type="GO" id="GO:0035167">
    <property type="term" value="P:larval lymph gland hemopoiesis"/>
    <property type="evidence" value="ECO:0007669"/>
    <property type="project" value="UniProtKB-ARBA"/>
</dbReference>
<evidence type="ECO:0000313" key="16">
    <source>
        <dbReference type="Proteomes" id="UP001153712"/>
    </source>
</evidence>
<name>A0A9N9TU55_PHYSR</name>
<dbReference type="OrthoDB" id="3066195at2759"/>
<keyword evidence="7" id="KW-0805">Transcription regulation</keyword>
<dbReference type="CDD" id="cd18315">
    <property type="entry name" value="BTB_POZ_BAB-like"/>
    <property type="match status" value="1"/>
</dbReference>
<dbReference type="InterPro" id="IPR051095">
    <property type="entry name" value="Dros_DevTransReg"/>
</dbReference>
<evidence type="ECO:0000259" key="14">
    <source>
        <dbReference type="PROSITE" id="PS50097"/>
    </source>
</evidence>
<feature type="compositionally biased region" description="Basic residues" evidence="12">
    <location>
        <begin position="493"/>
        <end position="505"/>
    </location>
</feature>
<dbReference type="GO" id="GO:0016199">
    <property type="term" value="P:axon midline choice point recognition"/>
    <property type="evidence" value="ECO:0007669"/>
    <property type="project" value="UniProtKB-ARBA"/>
</dbReference>
<dbReference type="GO" id="GO:0007526">
    <property type="term" value="P:larval somatic muscle development"/>
    <property type="evidence" value="ECO:0007669"/>
    <property type="project" value="UniProtKB-ARBA"/>
</dbReference>
<evidence type="ECO:0000256" key="9">
    <source>
        <dbReference type="ARBA" id="ARBA00023242"/>
    </source>
</evidence>
<feature type="compositionally biased region" description="Basic and acidic residues" evidence="12">
    <location>
        <begin position="358"/>
        <end position="371"/>
    </location>
</feature>
<evidence type="ECO:0000259" key="13">
    <source>
        <dbReference type="PROSITE" id="PS50090"/>
    </source>
</evidence>
<evidence type="ECO:0000256" key="2">
    <source>
        <dbReference type="ARBA" id="ARBA00011764"/>
    </source>
</evidence>
<dbReference type="SMART" id="SM00225">
    <property type="entry name" value="BTB"/>
    <property type="match status" value="1"/>
</dbReference>
<comment type="subcellular location">
    <subcellularLocation>
        <location evidence="1">Nucleus</location>
    </subcellularLocation>
</comment>
<dbReference type="Pfam" id="PF13873">
    <property type="entry name" value="Myb_DNA-bind_5"/>
    <property type="match status" value="1"/>
</dbReference>
<keyword evidence="6" id="KW-0524">Neurogenesis</keyword>
<accession>A0A9N9TU55</accession>
<evidence type="ECO:0000256" key="5">
    <source>
        <dbReference type="ARBA" id="ARBA00022782"/>
    </source>
</evidence>
<keyword evidence="5" id="KW-0221">Differentiation</keyword>
<evidence type="ECO:0000256" key="6">
    <source>
        <dbReference type="ARBA" id="ARBA00022902"/>
    </source>
</evidence>
<feature type="region of interest" description="Disordered" evidence="12">
    <location>
        <begin position="119"/>
        <end position="161"/>
    </location>
</feature>
<dbReference type="PROSITE" id="PS50090">
    <property type="entry name" value="MYB_LIKE"/>
    <property type="match status" value="1"/>
</dbReference>
<evidence type="ECO:0000256" key="4">
    <source>
        <dbReference type="ARBA" id="ARBA00022473"/>
    </source>
</evidence>
<keyword evidence="8" id="KW-0804">Transcription</keyword>
<comment type="function">
    <text evidence="10">Involved in transvection phenomena (= synapsis-dependent gene expression), where the synaptic pairing of chromosomes carrying genes with which zeste interacts influences the expression of these genes. Zeste binds to DNA and stimulates transcription from a nearby promoter.</text>
</comment>
<dbReference type="Gene3D" id="3.30.710.10">
    <property type="entry name" value="Potassium Channel Kv1.1, Chain A"/>
    <property type="match status" value="1"/>
</dbReference>
<feature type="region of interest" description="Disordered" evidence="12">
    <location>
        <begin position="299"/>
        <end position="340"/>
    </location>
</feature>
<dbReference type="GO" id="GO:0045467">
    <property type="term" value="P:R7 cell development"/>
    <property type="evidence" value="ECO:0007669"/>
    <property type="project" value="UniProtKB-ARBA"/>
</dbReference>
<dbReference type="GO" id="GO:0048813">
    <property type="term" value="P:dendrite morphogenesis"/>
    <property type="evidence" value="ECO:0007669"/>
    <property type="project" value="UniProtKB-ARBA"/>
</dbReference>
<dbReference type="AlphaFoldDB" id="A0A9N9TU55"/>
<feature type="region of interest" description="Disordered" evidence="12">
    <location>
        <begin position="723"/>
        <end position="745"/>
    </location>
</feature>
<dbReference type="SUPFAM" id="SSF54695">
    <property type="entry name" value="POZ domain"/>
    <property type="match status" value="1"/>
</dbReference>
<evidence type="ECO:0000256" key="12">
    <source>
        <dbReference type="SAM" id="MobiDB-lite"/>
    </source>
</evidence>
<dbReference type="PROSITE" id="PS50097">
    <property type="entry name" value="BTB"/>
    <property type="match status" value="1"/>
</dbReference>
<sequence length="943" mass="106972">MAESPKKQRKSNFSQEEIETIVRAVRENYDTLYGTYAKKAVNKSARHKVWSEVTKEVNQVSYEKRTLQEVKNKWKKCQHLYRMDDAFNDNSIPDSQNVWEPLTELDDDEDSMPLEQRLRAAPPDQSEPAEQVLQSQPLSPTKLKVTRQAKPPQLSPLSPSLSTQTEEICLKWNSHHSNMQNTFPNLLLREQYVDATLVAEGQTLKCHKIILSSCSPYFEEVLAGISPYQHPVLFMKDVSFWALKALCDFMYAGEVNILQTKLEDLLAVAENLKIKGLACHTQMNNSDVKMEVQRVIKEEMQDEGKSHERELRRKDDRESNRRADKDAKKELRKKEEREIKKKEEKDLRFAELRTLRRREESKRKEEKDAKDKRRSLLSSEMPVLKNARSTKVAAQSEMPNLKSARPLKTYTKRAERRAMEREKLDKSNQSKEFLSPLLDLLEPVYEEIENDVKPIKSLLTKDTKNVHVRQRRMKKRKLIEEKEESPPPVFMRRGTRSRPNRKIPKLFHPPDEQSTIVREPHTDPLMNLQCIKSEPLYDDSIDIEDNLVGFSESSMSIDHLIGGYDQSPFTGLSPPASNRCLDNELQPIILDVQSIANKPDDSSISGLRDSKLSDPLEDPLILNNCNVEDADLGFRISEVVTEKDENLGFQITSVVSEQDSNAHFVDIEEAKGNSSHLENDDSPVTPTFYMDVTRQSNDFDMQPTILIERSVLENSGALQTNSAIEEKPIEENIDSAVNPDEASPDNNLESADKILSVAIEENDVNLEPNISNEPPEVNCISNNTNINEANVDDIEETNSNVVCTNVNNIPDNEEHSSNAIEGEIVPGTNAVQEDTADVLRDVTDITANTPGENSNDSPENRAEEASSSDQPGFHIAQVVSDQIAEIGSNRSSDEYQNDSESCQKNYNELESIVNDLSMIVNDSCSGLDDANLTTDSLEHLLNK</sequence>
<feature type="compositionally biased region" description="Polar residues" evidence="12">
    <location>
        <begin position="846"/>
        <end position="857"/>
    </location>
</feature>
<dbReference type="Pfam" id="PF00651">
    <property type="entry name" value="BTB"/>
    <property type="match status" value="1"/>
</dbReference>
<feature type="region of interest" description="Disordered" evidence="12">
    <location>
        <begin position="358"/>
        <end position="397"/>
    </location>
</feature>
<keyword evidence="16" id="KW-1185">Reference proteome</keyword>
<feature type="domain" description="Myb-like" evidence="13">
    <location>
        <begin position="5"/>
        <end position="78"/>
    </location>
</feature>
<feature type="domain" description="BTB" evidence="14">
    <location>
        <begin position="193"/>
        <end position="259"/>
    </location>
</feature>
<feature type="region of interest" description="Disordered" evidence="12">
    <location>
        <begin position="482"/>
        <end position="517"/>
    </location>
</feature>
<evidence type="ECO:0000256" key="11">
    <source>
        <dbReference type="ARBA" id="ARBA00037382"/>
    </source>
</evidence>
<dbReference type="GO" id="GO:0006357">
    <property type="term" value="P:regulation of transcription by RNA polymerase II"/>
    <property type="evidence" value="ECO:0007669"/>
    <property type="project" value="TreeGrafter"/>
</dbReference>
<proteinExistence type="predicted"/>
<gene>
    <name evidence="15" type="ORF">PHYEVI_LOCUS8929</name>
</gene>
<evidence type="ECO:0000256" key="3">
    <source>
        <dbReference type="ARBA" id="ARBA00016807"/>
    </source>
</evidence>
<dbReference type="PANTHER" id="PTHR23110">
    <property type="entry name" value="BTB DOMAIN TRANSCRIPTION FACTOR"/>
    <property type="match status" value="1"/>
</dbReference>
<comment type="function">
    <text evidence="11">Putative transcription factor required for axon growth and guidance in the central and peripheral nervous systems. Repels CNS axons away from the midline by promoting the expression of the midline repellent sli and its receptor robo.</text>
</comment>
<keyword evidence="4" id="KW-0217">Developmental protein</keyword>
<dbReference type="Proteomes" id="UP001153712">
    <property type="component" value="Chromosome 5"/>
</dbReference>
<dbReference type="InterPro" id="IPR028002">
    <property type="entry name" value="Myb_DNA-bind_5"/>
</dbReference>
<protein>
    <recommendedName>
        <fullName evidence="3">Regulatory protein zeste</fullName>
    </recommendedName>
</protein>
<evidence type="ECO:0000256" key="10">
    <source>
        <dbReference type="ARBA" id="ARBA00025466"/>
    </source>
</evidence>